<dbReference type="Proteomes" id="UP000298030">
    <property type="component" value="Unassembled WGS sequence"/>
</dbReference>
<keyword evidence="2" id="KW-1185">Reference proteome</keyword>
<proteinExistence type="predicted"/>
<reference evidence="1 2" key="1">
    <citation type="journal article" date="2019" name="Nat. Ecol. Evol.">
        <title>Megaphylogeny resolves global patterns of mushroom evolution.</title>
        <authorList>
            <person name="Varga T."/>
            <person name="Krizsan K."/>
            <person name="Foldi C."/>
            <person name="Dima B."/>
            <person name="Sanchez-Garcia M."/>
            <person name="Sanchez-Ramirez S."/>
            <person name="Szollosi G.J."/>
            <person name="Szarkandi J.G."/>
            <person name="Papp V."/>
            <person name="Albert L."/>
            <person name="Andreopoulos W."/>
            <person name="Angelini C."/>
            <person name="Antonin V."/>
            <person name="Barry K.W."/>
            <person name="Bougher N.L."/>
            <person name="Buchanan P."/>
            <person name="Buyck B."/>
            <person name="Bense V."/>
            <person name="Catcheside P."/>
            <person name="Chovatia M."/>
            <person name="Cooper J."/>
            <person name="Damon W."/>
            <person name="Desjardin D."/>
            <person name="Finy P."/>
            <person name="Geml J."/>
            <person name="Haridas S."/>
            <person name="Hughes K."/>
            <person name="Justo A."/>
            <person name="Karasinski D."/>
            <person name="Kautmanova I."/>
            <person name="Kiss B."/>
            <person name="Kocsube S."/>
            <person name="Kotiranta H."/>
            <person name="LaButti K.M."/>
            <person name="Lechner B.E."/>
            <person name="Liimatainen K."/>
            <person name="Lipzen A."/>
            <person name="Lukacs Z."/>
            <person name="Mihaltcheva S."/>
            <person name="Morgado L.N."/>
            <person name="Niskanen T."/>
            <person name="Noordeloos M.E."/>
            <person name="Ohm R.A."/>
            <person name="Ortiz-Santana B."/>
            <person name="Ovrebo C."/>
            <person name="Racz N."/>
            <person name="Riley R."/>
            <person name="Savchenko A."/>
            <person name="Shiryaev A."/>
            <person name="Soop K."/>
            <person name="Spirin V."/>
            <person name="Szebenyi C."/>
            <person name="Tomsovsky M."/>
            <person name="Tulloss R.E."/>
            <person name="Uehling J."/>
            <person name="Grigoriev I.V."/>
            <person name="Vagvolgyi C."/>
            <person name="Papp T."/>
            <person name="Martin F.M."/>
            <person name="Miettinen O."/>
            <person name="Hibbett D.S."/>
            <person name="Nagy L.G."/>
        </authorList>
    </citation>
    <scope>NUCLEOTIDE SEQUENCE [LARGE SCALE GENOMIC DNA]</scope>
    <source>
        <strain evidence="1 2">FP101781</strain>
    </source>
</reference>
<sequence length="302" mass="34118">MFECRGFVGDQRVHIAPAFLTLRMTPVPFGIHHLKNTHGSNLIAGSEMVWCPEIWRGVAPPGGTRKGSPLIVLPFLLFEGTTMPPACKSRATVSLLFLVKRTQRLPEATSVQQIAAQEETPSCQRDQDRLPQPELHVIPPPSAQHPEDLKDTDEVPLNQWEESILNCEYQGYDFTEGRPGDGQHAAIDKTSLAQHSKSLRPTRQIPSFCHSDYALPNQRFLSSHRFISKRRDRRTFCLYKKLFFDLAISLDEDRNPPHRSSPQNDILNLITSSYTMASKKHPPITPLPNFLHGGHTVTMNRC</sequence>
<evidence type="ECO:0000313" key="2">
    <source>
        <dbReference type="Proteomes" id="UP000298030"/>
    </source>
</evidence>
<name>A0A4Y7TYA6_COPMI</name>
<comment type="caution">
    <text evidence="1">The sequence shown here is derived from an EMBL/GenBank/DDBJ whole genome shotgun (WGS) entry which is preliminary data.</text>
</comment>
<evidence type="ECO:0000313" key="1">
    <source>
        <dbReference type="EMBL" id="TEB39153.1"/>
    </source>
</evidence>
<organism evidence="1 2">
    <name type="scientific">Coprinellus micaceus</name>
    <name type="common">Glistening ink-cap mushroom</name>
    <name type="synonym">Coprinus micaceus</name>
    <dbReference type="NCBI Taxonomy" id="71717"/>
    <lineage>
        <taxon>Eukaryota</taxon>
        <taxon>Fungi</taxon>
        <taxon>Dikarya</taxon>
        <taxon>Basidiomycota</taxon>
        <taxon>Agaricomycotina</taxon>
        <taxon>Agaricomycetes</taxon>
        <taxon>Agaricomycetidae</taxon>
        <taxon>Agaricales</taxon>
        <taxon>Agaricineae</taxon>
        <taxon>Psathyrellaceae</taxon>
        <taxon>Coprinellus</taxon>
    </lineage>
</organism>
<gene>
    <name evidence="1" type="ORF">FA13DRAFT_1704717</name>
</gene>
<accession>A0A4Y7TYA6</accession>
<dbReference type="EMBL" id="QPFP01000002">
    <property type="protein sequence ID" value="TEB39153.1"/>
    <property type="molecule type" value="Genomic_DNA"/>
</dbReference>
<protein>
    <submittedName>
        <fullName evidence="1">Uncharacterized protein</fullName>
    </submittedName>
</protein>
<dbReference type="AlphaFoldDB" id="A0A4Y7TYA6"/>